<dbReference type="EMBL" id="WVTA01000005">
    <property type="protein sequence ID" value="KAK3209933.1"/>
    <property type="molecule type" value="Genomic_DNA"/>
</dbReference>
<name>A0AAN6LY60_9PLEO</name>
<reference evidence="2 3" key="1">
    <citation type="submission" date="2021-02" db="EMBL/GenBank/DDBJ databases">
        <title>Genome assembly of Pseudopithomyces chartarum.</title>
        <authorList>
            <person name="Jauregui R."/>
            <person name="Singh J."/>
            <person name="Voisey C."/>
        </authorList>
    </citation>
    <scope>NUCLEOTIDE SEQUENCE [LARGE SCALE GENOMIC DNA]</scope>
    <source>
        <strain evidence="2 3">AGR01</strain>
    </source>
</reference>
<evidence type="ECO:0000313" key="3">
    <source>
        <dbReference type="Proteomes" id="UP001280581"/>
    </source>
</evidence>
<keyword evidence="3" id="KW-1185">Reference proteome</keyword>
<comment type="caution">
    <text evidence="2">The sequence shown here is derived from an EMBL/GenBank/DDBJ whole genome shotgun (WGS) entry which is preliminary data.</text>
</comment>
<feature type="region of interest" description="Disordered" evidence="1">
    <location>
        <begin position="104"/>
        <end position="137"/>
    </location>
</feature>
<feature type="region of interest" description="Disordered" evidence="1">
    <location>
        <begin position="352"/>
        <end position="372"/>
    </location>
</feature>
<dbReference type="Proteomes" id="UP001280581">
    <property type="component" value="Unassembled WGS sequence"/>
</dbReference>
<sequence length="492" mass="54899">MIAAQFVHRSVVAGLRRKMVPKEGFCMSKQTQQPPGIRQIVKEYHRDRGKRPATNDTEENLLEERRKKLLQQSDWASLVRPRARTMDFRVPNREMMGKRHALHARKGHFRPVPRPPQTQTGHQDPRRNTDGTHQGHDIRIRIGTDALTNMTPMQSQAAVTSYDTHSESMLNNADMRLTSNPGQQVDQTPHGFVGVHVHSRLPTQEPSLRSQQRYRTEGSTDGICSIRSEAAVAMSGNRSQPKSSDRSLSTDNVSSSGRSEGLDRYIMHSHGGDARPWRLTLDTIPNSPTATRRLMNNESRGVVIGDMNHGHDVANASLLQFGSGREESGARHPHSVNDLFWREFWPARTESSSASLPAAEDPPDANLSHDGAVLDPSLECAEHVSWSQQATEGDQTLADAPNCVSSSLPSILRESNEDQVQNWPCMGSGKLGRRRQEQVVENDEFWQRLVFGSDGIESAKSLPVDRSGRAWDTKKVEQSFVVGGRVTQLDNV</sequence>
<feature type="compositionally biased region" description="Polar residues" evidence="1">
    <location>
        <begin position="203"/>
        <end position="219"/>
    </location>
</feature>
<feature type="compositionally biased region" description="Basic and acidic residues" evidence="1">
    <location>
        <begin position="123"/>
        <end position="137"/>
    </location>
</feature>
<organism evidence="2 3">
    <name type="scientific">Pseudopithomyces chartarum</name>
    <dbReference type="NCBI Taxonomy" id="1892770"/>
    <lineage>
        <taxon>Eukaryota</taxon>
        <taxon>Fungi</taxon>
        <taxon>Dikarya</taxon>
        <taxon>Ascomycota</taxon>
        <taxon>Pezizomycotina</taxon>
        <taxon>Dothideomycetes</taxon>
        <taxon>Pleosporomycetidae</taxon>
        <taxon>Pleosporales</taxon>
        <taxon>Massarineae</taxon>
        <taxon>Didymosphaeriaceae</taxon>
        <taxon>Pseudopithomyces</taxon>
    </lineage>
</organism>
<feature type="compositionally biased region" description="Polar residues" evidence="1">
    <location>
        <begin position="236"/>
        <end position="258"/>
    </location>
</feature>
<dbReference type="AlphaFoldDB" id="A0AAN6LY60"/>
<gene>
    <name evidence="2" type="ORF">GRF29_44g1103226</name>
</gene>
<evidence type="ECO:0000313" key="2">
    <source>
        <dbReference type="EMBL" id="KAK3209933.1"/>
    </source>
</evidence>
<evidence type="ECO:0000256" key="1">
    <source>
        <dbReference type="SAM" id="MobiDB-lite"/>
    </source>
</evidence>
<proteinExistence type="predicted"/>
<feature type="region of interest" description="Disordered" evidence="1">
    <location>
        <begin position="203"/>
        <end position="222"/>
    </location>
</feature>
<protein>
    <submittedName>
        <fullName evidence="2">Uncharacterized protein</fullName>
    </submittedName>
</protein>
<accession>A0AAN6LY60</accession>
<feature type="region of interest" description="Disordered" evidence="1">
    <location>
        <begin position="232"/>
        <end position="267"/>
    </location>
</feature>